<sequence>MQTYRKRGKIEALKAAKKAAYLTESLGKQLGNVIRIVKPQESINDYTLSAQSNMISSQAQSFGSFRTIKLRHSMIARFSIK</sequence>
<dbReference type="Proteomes" id="UP000262954">
    <property type="component" value="Unassembled WGS sequence"/>
</dbReference>
<proteinExistence type="predicted"/>
<accession>A0A316QZB3</accession>
<dbReference type="EMBL" id="DNWC01000149">
    <property type="protein sequence ID" value="HBJ09621.1"/>
    <property type="molecule type" value="Genomic_DNA"/>
</dbReference>
<organism evidence="1 2">
    <name type="scientific">Coprobacter fastidiosus</name>
    <dbReference type="NCBI Taxonomy" id="1099853"/>
    <lineage>
        <taxon>Bacteria</taxon>
        <taxon>Pseudomonadati</taxon>
        <taxon>Bacteroidota</taxon>
        <taxon>Bacteroidia</taxon>
        <taxon>Bacteroidales</taxon>
        <taxon>Barnesiellaceae</taxon>
        <taxon>Coprobacter</taxon>
    </lineage>
</organism>
<reference evidence="1 2" key="1">
    <citation type="journal article" date="2018" name="Nat. Biotechnol.">
        <title>A standardized bacterial taxonomy based on genome phylogeny substantially revises the tree of life.</title>
        <authorList>
            <person name="Parks D.H."/>
            <person name="Chuvochina M."/>
            <person name="Waite D.W."/>
            <person name="Rinke C."/>
            <person name="Skarshewski A."/>
            <person name="Chaumeil P.A."/>
            <person name="Hugenholtz P."/>
        </authorList>
    </citation>
    <scope>NUCLEOTIDE SEQUENCE [LARGE SCALE GENOMIC DNA]</scope>
    <source>
        <strain evidence="1">UBA11482</strain>
    </source>
</reference>
<dbReference type="RefSeq" id="WP_022390195.1">
    <property type="nucleotide sequence ID" value="NZ_CAUAJF010000006.1"/>
</dbReference>
<dbReference type="AlphaFoldDB" id="A0A316QZB3"/>
<evidence type="ECO:0000313" key="1">
    <source>
        <dbReference type="EMBL" id="HBJ09621.1"/>
    </source>
</evidence>
<gene>
    <name evidence="1" type="ORF">DDY73_11525</name>
</gene>
<evidence type="ECO:0000313" key="2">
    <source>
        <dbReference type="Proteomes" id="UP000262954"/>
    </source>
</evidence>
<comment type="caution">
    <text evidence="1">The sequence shown here is derived from an EMBL/GenBank/DDBJ whole genome shotgun (WGS) entry which is preliminary data.</text>
</comment>
<name>A0A316QZB3_9BACT</name>
<protein>
    <submittedName>
        <fullName evidence="1">Uncharacterized protein</fullName>
    </submittedName>
</protein>